<evidence type="ECO:0000256" key="1">
    <source>
        <dbReference type="SAM" id="MobiDB-lite"/>
    </source>
</evidence>
<evidence type="ECO:0000313" key="2">
    <source>
        <dbReference type="EMBL" id="MCY1009403.1"/>
    </source>
</evidence>
<name>A0A9X3J0U1_9BACT</name>
<comment type="caution">
    <text evidence="2">The sequence shown here is derived from an EMBL/GenBank/DDBJ whole genome shotgun (WGS) entry which is preliminary data.</text>
</comment>
<accession>A0A9X3J0U1</accession>
<proteinExistence type="predicted"/>
<evidence type="ECO:0000313" key="3">
    <source>
        <dbReference type="Proteomes" id="UP001150924"/>
    </source>
</evidence>
<feature type="compositionally biased region" description="Low complexity" evidence="1">
    <location>
        <begin position="332"/>
        <end position="341"/>
    </location>
</feature>
<organism evidence="2 3">
    <name type="scientific">Nannocystis pusilla</name>
    <dbReference type="NCBI Taxonomy" id="889268"/>
    <lineage>
        <taxon>Bacteria</taxon>
        <taxon>Pseudomonadati</taxon>
        <taxon>Myxococcota</taxon>
        <taxon>Polyangia</taxon>
        <taxon>Nannocystales</taxon>
        <taxon>Nannocystaceae</taxon>
        <taxon>Nannocystis</taxon>
    </lineage>
</organism>
<protein>
    <submittedName>
        <fullName evidence="2">Uncharacterized protein</fullName>
    </submittedName>
</protein>
<dbReference type="Proteomes" id="UP001150924">
    <property type="component" value="Unassembled WGS sequence"/>
</dbReference>
<gene>
    <name evidence="2" type="ORF">OV079_28345</name>
</gene>
<dbReference type="RefSeq" id="WP_267772069.1">
    <property type="nucleotide sequence ID" value="NZ_JAPNKE010000002.1"/>
</dbReference>
<sequence>MVLVVYPYPCEVQGAFESFEEKLKERADARLALYLDDEEEHLGYLVVEEGKRFDSTTNYEGPMSNCYFFGLPRAEFPVEEGAIARLDAMSNEERWRLFSRDPAVVRTGVALAMDGVVKLGTERSRVVTYAARREGAGLAIEAVRWRWGSGKVQDPRKRSRGDVKVIEPYAEDSEEEEAKYFAGSLIGAPWGPDAAGAPAKVGAAGAGEAKTVEAKTVEAKTVEAKGVEVKAGEAKTGEAAKSEAVADESTIDPRLIYGGACLLVAAGAGFCCDAGAHRRSSGDGPEWEPSRAANRWCGREADRRAITRAFAASHARMAMTRWAARSRRRSSRIGTISSARSARSDRQNDRTSRARAGRGRRHAGLASAWWLQLGMQSPPAHTQHSPQPPLSTQSTHRPIASH</sequence>
<dbReference type="AlphaFoldDB" id="A0A9X3J0U1"/>
<feature type="region of interest" description="Disordered" evidence="1">
    <location>
        <begin position="321"/>
        <end position="361"/>
    </location>
</feature>
<feature type="compositionally biased region" description="Polar residues" evidence="1">
    <location>
        <begin position="379"/>
        <end position="396"/>
    </location>
</feature>
<reference evidence="2" key="1">
    <citation type="submission" date="2022-11" db="EMBL/GenBank/DDBJ databases">
        <title>Minimal conservation of predation-associated metabolite biosynthetic gene clusters underscores biosynthetic potential of Myxococcota including descriptions for ten novel species: Archangium lansinium sp. nov., Myxococcus landrumus sp. nov., Nannocystis bai.</title>
        <authorList>
            <person name="Ahearne A."/>
            <person name="Stevens C."/>
            <person name="Phillips K."/>
        </authorList>
    </citation>
    <scope>NUCLEOTIDE SEQUENCE</scope>
    <source>
        <strain evidence="2">Na p29</strain>
    </source>
</reference>
<keyword evidence="3" id="KW-1185">Reference proteome</keyword>
<feature type="compositionally biased region" description="Basic and acidic residues" evidence="1">
    <location>
        <begin position="342"/>
        <end position="352"/>
    </location>
</feature>
<feature type="region of interest" description="Disordered" evidence="1">
    <location>
        <begin position="377"/>
        <end position="402"/>
    </location>
</feature>
<dbReference type="EMBL" id="JAPNKE010000002">
    <property type="protein sequence ID" value="MCY1009403.1"/>
    <property type="molecule type" value="Genomic_DNA"/>
</dbReference>